<reference evidence="2" key="1">
    <citation type="journal article" date="2014" name="Int. J. Syst. Evol. Microbiol.">
        <title>Complete genome sequence of Corynebacterium casei LMG S-19264T (=DSM 44701T), isolated from a smear-ripened cheese.</title>
        <authorList>
            <consortium name="US DOE Joint Genome Institute (JGI-PGF)"/>
            <person name="Walter F."/>
            <person name="Albersmeier A."/>
            <person name="Kalinowski J."/>
            <person name="Ruckert C."/>
        </authorList>
    </citation>
    <scope>NUCLEOTIDE SEQUENCE</scope>
    <source>
        <strain evidence="2">CGMCC 4.5737</strain>
    </source>
</reference>
<proteinExistence type="predicted"/>
<dbReference type="AlphaFoldDB" id="A0A8J3C8T9"/>
<reference evidence="2" key="2">
    <citation type="submission" date="2020-09" db="EMBL/GenBank/DDBJ databases">
        <authorList>
            <person name="Sun Q."/>
            <person name="Zhou Y."/>
        </authorList>
    </citation>
    <scope>NUCLEOTIDE SEQUENCE</scope>
    <source>
        <strain evidence="2">CGMCC 4.5737</strain>
    </source>
</reference>
<dbReference type="EMBL" id="BMMK01000001">
    <property type="protein sequence ID" value="GGM35487.1"/>
    <property type="molecule type" value="Genomic_DNA"/>
</dbReference>
<organism evidence="2 3">
    <name type="scientific">Longimycelium tulufanense</name>
    <dbReference type="NCBI Taxonomy" id="907463"/>
    <lineage>
        <taxon>Bacteria</taxon>
        <taxon>Bacillati</taxon>
        <taxon>Actinomycetota</taxon>
        <taxon>Actinomycetes</taxon>
        <taxon>Pseudonocardiales</taxon>
        <taxon>Pseudonocardiaceae</taxon>
        <taxon>Longimycelium</taxon>
    </lineage>
</organism>
<dbReference type="GO" id="GO:0016747">
    <property type="term" value="F:acyltransferase activity, transferring groups other than amino-acyl groups"/>
    <property type="evidence" value="ECO:0007669"/>
    <property type="project" value="InterPro"/>
</dbReference>
<dbReference type="InterPro" id="IPR051531">
    <property type="entry name" value="N-acetyltransferase"/>
</dbReference>
<evidence type="ECO:0000259" key="1">
    <source>
        <dbReference type="PROSITE" id="PS51186"/>
    </source>
</evidence>
<dbReference type="Proteomes" id="UP000637578">
    <property type="component" value="Unassembled WGS sequence"/>
</dbReference>
<keyword evidence="3" id="KW-1185">Reference proteome</keyword>
<dbReference type="PANTHER" id="PTHR43792:SF1">
    <property type="entry name" value="N-ACETYLTRANSFERASE DOMAIN-CONTAINING PROTEIN"/>
    <property type="match status" value="1"/>
</dbReference>
<dbReference type="Gene3D" id="3.40.630.30">
    <property type="match status" value="1"/>
</dbReference>
<gene>
    <name evidence="2" type="ORF">GCM10012275_03460</name>
</gene>
<dbReference type="PANTHER" id="PTHR43792">
    <property type="entry name" value="GNAT FAMILY, PUTATIVE (AFU_ORTHOLOGUE AFUA_3G00765)-RELATED-RELATED"/>
    <property type="match status" value="1"/>
</dbReference>
<dbReference type="InterPro" id="IPR016181">
    <property type="entry name" value="Acyl_CoA_acyltransferase"/>
</dbReference>
<evidence type="ECO:0000313" key="3">
    <source>
        <dbReference type="Proteomes" id="UP000637578"/>
    </source>
</evidence>
<dbReference type="RefSeq" id="WP_189053076.1">
    <property type="nucleotide sequence ID" value="NZ_BMMK01000001.1"/>
</dbReference>
<sequence length="189" mass="21301">MADAPEEIRTERLLLRRPTADDLDAALEIHADPETNVHNPLGPANPERMARDLRTWRRHWAQHGFGYWAISEAGDRKVIGFGGLRHHVHDGRPALNLYYRFRPSAWGRGYATEMARAALGWATRAQPGRLVVIMTTPDNGPSNRMAHRLDFRFMGTVELDGVQTNVYDWTIPDAGRRPGPGADVSSRRS</sequence>
<dbReference type="InterPro" id="IPR000182">
    <property type="entry name" value="GNAT_dom"/>
</dbReference>
<evidence type="ECO:0000313" key="2">
    <source>
        <dbReference type="EMBL" id="GGM35487.1"/>
    </source>
</evidence>
<name>A0A8J3C8T9_9PSEU</name>
<feature type="domain" description="N-acetyltransferase" evidence="1">
    <location>
        <begin position="13"/>
        <end position="178"/>
    </location>
</feature>
<dbReference type="Pfam" id="PF13302">
    <property type="entry name" value="Acetyltransf_3"/>
    <property type="match status" value="1"/>
</dbReference>
<dbReference type="SUPFAM" id="SSF55729">
    <property type="entry name" value="Acyl-CoA N-acyltransferases (Nat)"/>
    <property type="match status" value="1"/>
</dbReference>
<dbReference type="PROSITE" id="PS51186">
    <property type="entry name" value="GNAT"/>
    <property type="match status" value="1"/>
</dbReference>
<protein>
    <submittedName>
        <fullName evidence="2">GNAT family acetyltransferase</fullName>
    </submittedName>
</protein>
<accession>A0A8J3C8T9</accession>
<comment type="caution">
    <text evidence="2">The sequence shown here is derived from an EMBL/GenBank/DDBJ whole genome shotgun (WGS) entry which is preliminary data.</text>
</comment>